<dbReference type="Proteomes" id="UP001178508">
    <property type="component" value="Chromosome 23"/>
</dbReference>
<feature type="transmembrane region" description="Helical" evidence="1">
    <location>
        <begin position="74"/>
        <end position="96"/>
    </location>
</feature>
<feature type="transmembrane region" description="Helical" evidence="1">
    <location>
        <begin position="32"/>
        <end position="54"/>
    </location>
</feature>
<feature type="transmembrane region" description="Helical" evidence="1">
    <location>
        <begin position="305"/>
        <end position="325"/>
    </location>
</feature>
<keyword evidence="1" id="KW-0812">Transmembrane</keyword>
<feature type="transmembrane region" description="Helical" evidence="1">
    <location>
        <begin position="6"/>
        <end position="25"/>
    </location>
</feature>
<evidence type="ECO:0000313" key="3">
    <source>
        <dbReference type="Proteomes" id="UP001178508"/>
    </source>
</evidence>
<feature type="transmembrane region" description="Helical" evidence="1">
    <location>
        <begin position="214"/>
        <end position="240"/>
    </location>
</feature>
<feature type="transmembrane region" description="Helical" evidence="1">
    <location>
        <begin position="270"/>
        <end position="299"/>
    </location>
</feature>
<dbReference type="EMBL" id="OY660886">
    <property type="protein sequence ID" value="CAJ1085807.1"/>
    <property type="molecule type" value="Genomic_DNA"/>
</dbReference>
<sequence length="400" mass="44859">MPDNSSSFSTNIVLYLVNGFVYNCFDSRVGNIIFAAFTITSFLLIFPLSVITLYLGHQLWRRKPSTLTSHSDFFTYHMVVMEMIYLSAAVTYCIGVYTGDTPVMVAACYVFYISSCGQMSFHTLTCVERYLAVVFPITYMHVSKGSGVRLSRTQGVKAHRARGEESESYHVVGTMLSLNEEHHAVVQEYANRQITSEDRDMTTFVTCFDHRTSIFSFTAFSITSILLLFPLCMLIICLGLQQWRKRRSASAAETSHSDIFTYHMVAMEMIGILGCGLYCCGVCLLEPWLVLFGVYFFTATSNGQIFFHILTCAERHLAVVHPILYRGLKQRGGVRIRNITIGLSVLHTLKRPGPGDGGGNRARADKTKMKAFQTITIILGALLLRFGGHLLGWETVVLQE</sequence>
<evidence type="ECO:0008006" key="4">
    <source>
        <dbReference type="Google" id="ProtNLM"/>
    </source>
</evidence>
<organism evidence="2 3">
    <name type="scientific">Xyrichtys novacula</name>
    <name type="common">Pearly razorfish</name>
    <name type="synonym">Hemipteronotus novacula</name>
    <dbReference type="NCBI Taxonomy" id="13765"/>
    <lineage>
        <taxon>Eukaryota</taxon>
        <taxon>Metazoa</taxon>
        <taxon>Chordata</taxon>
        <taxon>Craniata</taxon>
        <taxon>Vertebrata</taxon>
        <taxon>Euteleostomi</taxon>
        <taxon>Actinopterygii</taxon>
        <taxon>Neopterygii</taxon>
        <taxon>Teleostei</taxon>
        <taxon>Neoteleostei</taxon>
        <taxon>Acanthomorphata</taxon>
        <taxon>Eupercaria</taxon>
        <taxon>Labriformes</taxon>
        <taxon>Labridae</taxon>
        <taxon>Xyrichtys</taxon>
    </lineage>
</organism>
<dbReference type="Gene3D" id="1.20.1070.10">
    <property type="entry name" value="Rhodopsin 7-helix transmembrane proteins"/>
    <property type="match status" value="1"/>
</dbReference>
<dbReference type="AlphaFoldDB" id="A0AAV1HID6"/>
<proteinExistence type="predicted"/>
<name>A0AAV1HID6_XYRNO</name>
<evidence type="ECO:0000313" key="2">
    <source>
        <dbReference type="EMBL" id="CAJ1085807.1"/>
    </source>
</evidence>
<evidence type="ECO:0000256" key="1">
    <source>
        <dbReference type="SAM" id="Phobius"/>
    </source>
</evidence>
<accession>A0AAV1HID6</accession>
<keyword evidence="1" id="KW-0472">Membrane</keyword>
<reference evidence="2" key="1">
    <citation type="submission" date="2023-08" db="EMBL/GenBank/DDBJ databases">
        <authorList>
            <person name="Alioto T."/>
            <person name="Alioto T."/>
            <person name="Gomez Garrido J."/>
        </authorList>
    </citation>
    <scope>NUCLEOTIDE SEQUENCE</scope>
</reference>
<gene>
    <name evidence="2" type="ORF">XNOV1_A010757</name>
</gene>
<keyword evidence="3" id="KW-1185">Reference proteome</keyword>
<protein>
    <recommendedName>
        <fullName evidence="4">G-protein coupled receptors family 1 profile domain-containing protein</fullName>
    </recommendedName>
</protein>
<feature type="transmembrane region" description="Helical" evidence="1">
    <location>
        <begin position="103"/>
        <end position="121"/>
    </location>
</feature>
<keyword evidence="1" id="KW-1133">Transmembrane helix</keyword>
<feature type="transmembrane region" description="Helical" evidence="1">
    <location>
        <begin position="371"/>
        <end position="391"/>
    </location>
</feature>